<dbReference type="EMBL" id="JACEFO010001700">
    <property type="protein sequence ID" value="KAF8719548.1"/>
    <property type="molecule type" value="Genomic_DNA"/>
</dbReference>
<evidence type="ECO:0000313" key="2">
    <source>
        <dbReference type="Proteomes" id="UP000636709"/>
    </source>
</evidence>
<accession>A0A835C2E6</accession>
<comment type="caution">
    <text evidence="1">The sequence shown here is derived from an EMBL/GenBank/DDBJ whole genome shotgun (WGS) entry which is preliminary data.</text>
</comment>
<reference evidence="1" key="1">
    <citation type="submission" date="2020-07" db="EMBL/GenBank/DDBJ databases">
        <title>Genome sequence and genetic diversity analysis of an under-domesticated orphan crop, white fonio (Digitaria exilis).</title>
        <authorList>
            <person name="Bennetzen J.L."/>
            <person name="Chen S."/>
            <person name="Ma X."/>
            <person name="Wang X."/>
            <person name="Yssel A.E.J."/>
            <person name="Chaluvadi S.R."/>
            <person name="Johnson M."/>
            <person name="Gangashetty P."/>
            <person name="Hamidou F."/>
            <person name="Sanogo M.D."/>
            <person name="Zwaenepoel A."/>
            <person name="Wallace J."/>
            <person name="Van De Peer Y."/>
            <person name="Van Deynze A."/>
        </authorList>
    </citation>
    <scope>NUCLEOTIDE SEQUENCE</scope>
    <source>
        <tissue evidence="1">Leaves</tissue>
    </source>
</reference>
<keyword evidence="2" id="KW-1185">Reference proteome</keyword>
<evidence type="ECO:0000313" key="1">
    <source>
        <dbReference type="EMBL" id="KAF8719548.1"/>
    </source>
</evidence>
<protein>
    <submittedName>
        <fullName evidence="1">Uncharacterized protein</fullName>
    </submittedName>
</protein>
<name>A0A835C2E6_9POAL</name>
<proteinExistence type="predicted"/>
<dbReference type="AlphaFoldDB" id="A0A835C2E6"/>
<gene>
    <name evidence="1" type="ORF">HU200_024279</name>
</gene>
<dbReference type="Proteomes" id="UP000636709">
    <property type="component" value="Unassembled WGS sequence"/>
</dbReference>
<dbReference type="PROSITE" id="PS51257">
    <property type="entry name" value="PROKAR_LIPOPROTEIN"/>
    <property type="match status" value="1"/>
</dbReference>
<organism evidence="1 2">
    <name type="scientific">Digitaria exilis</name>
    <dbReference type="NCBI Taxonomy" id="1010633"/>
    <lineage>
        <taxon>Eukaryota</taxon>
        <taxon>Viridiplantae</taxon>
        <taxon>Streptophyta</taxon>
        <taxon>Embryophyta</taxon>
        <taxon>Tracheophyta</taxon>
        <taxon>Spermatophyta</taxon>
        <taxon>Magnoliopsida</taxon>
        <taxon>Liliopsida</taxon>
        <taxon>Poales</taxon>
        <taxon>Poaceae</taxon>
        <taxon>PACMAD clade</taxon>
        <taxon>Panicoideae</taxon>
        <taxon>Panicodae</taxon>
        <taxon>Paniceae</taxon>
        <taxon>Anthephorinae</taxon>
        <taxon>Digitaria</taxon>
    </lineage>
</organism>
<sequence length="56" mass="6190">MKLDGGGQLMVNTMQNQPMLLSCTAPIARSMPRRYGLQKLKASTNSSHGYLYSKKS</sequence>